<evidence type="ECO:0000256" key="3">
    <source>
        <dbReference type="ARBA" id="ARBA00022801"/>
    </source>
</evidence>
<gene>
    <name evidence="5" type="ORF">L8U58_00180</name>
</gene>
<dbReference type="SUPFAM" id="SSF52317">
    <property type="entry name" value="Class I glutamine amidotransferase-like"/>
    <property type="match status" value="1"/>
</dbReference>
<comment type="similarity">
    <text evidence="1">Belongs to the peptidase S51 family.</text>
</comment>
<dbReference type="Gene3D" id="3.40.50.880">
    <property type="match status" value="1"/>
</dbReference>
<dbReference type="CDD" id="cd03129">
    <property type="entry name" value="GAT1_Peptidase_E_like"/>
    <property type="match status" value="1"/>
</dbReference>
<dbReference type="Pfam" id="PF03575">
    <property type="entry name" value="Peptidase_S51"/>
    <property type="match status" value="1"/>
</dbReference>
<evidence type="ECO:0000256" key="4">
    <source>
        <dbReference type="ARBA" id="ARBA00022825"/>
    </source>
</evidence>
<keyword evidence="4" id="KW-0720">Serine protease</keyword>
<dbReference type="GO" id="GO:0008236">
    <property type="term" value="F:serine-type peptidase activity"/>
    <property type="evidence" value="ECO:0007669"/>
    <property type="project" value="UniProtKB-KW"/>
</dbReference>
<dbReference type="EMBL" id="JAKMUV010000001">
    <property type="protein sequence ID" value="MCZ9303971.1"/>
    <property type="molecule type" value="Genomic_DNA"/>
</dbReference>
<name>A0A9X3M4C3_9CORY</name>
<dbReference type="PANTHER" id="PTHR20842:SF0">
    <property type="entry name" value="ALPHA-ASPARTYL DIPEPTIDASE"/>
    <property type="match status" value="1"/>
</dbReference>
<dbReference type="Proteomes" id="UP001146505">
    <property type="component" value="Unassembled WGS sequence"/>
</dbReference>
<keyword evidence="2" id="KW-0645">Protease</keyword>
<dbReference type="RefSeq" id="WP_034979101.1">
    <property type="nucleotide sequence ID" value="NZ_CP180526.1"/>
</dbReference>
<dbReference type="PANTHER" id="PTHR20842">
    <property type="entry name" value="PROTEASE S51 ALPHA-ASPARTYL DIPEPTIDASE"/>
    <property type="match status" value="1"/>
</dbReference>
<evidence type="ECO:0000256" key="1">
    <source>
        <dbReference type="ARBA" id="ARBA00006534"/>
    </source>
</evidence>
<dbReference type="GeneID" id="301811939"/>
<dbReference type="InterPro" id="IPR005320">
    <property type="entry name" value="Peptidase_S51"/>
</dbReference>
<dbReference type="InterPro" id="IPR029062">
    <property type="entry name" value="Class_I_gatase-like"/>
</dbReference>
<reference evidence="5" key="1">
    <citation type="submission" date="2022-02" db="EMBL/GenBank/DDBJ databases">
        <title>Corynebacterium sp. from urogenital microbiome.</title>
        <authorList>
            <person name="Cappelli E.A."/>
            <person name="Ribeiro T.G."/>
            <person name="Peixe L."/>
        </authorList>
    </citation>
    <scope>NUCLEOTIDE SEQUENCE</scope>
    <source>
        <strain evidence="5">C9Ua_112</strain>
    </source>
</reference>
<keyword evidence="3" id="KW-0378">Hydrolase</keyword>
<organism evidence="5 6">
    <name type="scientific">Corynebacterium macclintockiae</name>
    <dbReference type="NCBI Taxonomy" id="2913501"/>
    <lineage>
        <taxon>Bacteria</taxon>
        <taxon>Bacillati</taxon>
        <taxon>Actinomycetota</taxon>
        <taxon>Actinomycetes</taxon>
        <taxon>Mycobacteriales</taxon>
        <taxon>Corynebacteriaceae</taxon>
        <taxon>Corynebacterium</taxon>
    </lineage>
</organism>
<evidence type="ECO:0000256" key="2">
    <source>
        <dbReference type="ARBA" id="ARBA00022670"/>
    </source>
</evidence>
<protein>
    <submittedName>
        <fullName evidence="5">Type 1 glutamine amidotransferase-like domain-containing protein</fullName>
    </submittedName>
</protein>
<keyword evidence="5" id="KW-0315">Glutamine amidotransferase</keyword>
<accession>A0A9X3M4C3</accession>
<proteinExistence type="inferred from homology"/>
<sequence>MDLLLASYLHPNISDYLSGRVLYIDDAASTMRQAPFAQEELNAIKDVADAVVPITVAETSPAAFRNELDAADCIYVAGGESFRLLYGLKSTGADELLVDAVRSGKPYAGSSAGAIIAGPSVEPASVMDDPTVAPQLTDCSGLNLTEFVIVPHAQGTTGPYPIEVISQTVEKYGKDWKLVLLRDGQALHVSSRGSMLI</sequence>
<evidence type="ECO:0000313" key="6">
    <source>
        <dbReference type="Proteomes" id="UP001146505"/>
    </source>
</evidence>
<evidence type="ECO:0000313" key="5">
    <source>
        <dbReference type="EMBL" id="MCZ9303971.1"/>
    </source>
</evidence>
<dbReference type="AlphaFoldDB" id="A0A9X3M4C3"/>
<comment type="caution">
    <text evidence="5">The sequence shown here is derived from an EMBL/GenBank/DDBJ whole genome shotgun (WGS) entry which is preliminary data.</text>
</comment>
<keyword evidence="6" id="KW-1185">Reference proteome</keyword>
<dbReference type="GO" id="GO:0006508">
    <property type="term" value="P:proteolysis"/>
    <property type="evidence" value="ECO:0007669"/>
    <property type="project" value="UniProtKB-KW"/>
</dbReference>